<evidence type="ECO:0008006" key="3">
    <source>
        <dbReference type="Google" id="ProtNLM"/>
    </source>
</evidence>
<dbReference type="Proteomes" id="UP000235145">
    <property type="component" value="Unassembled WGS sequence"/>
</dbReference>
<proteinExistence type="predicted"/>
<keyword evidence="2" id="KW-1185">Reference proteome</keyword>
<dbReference type="EMBL" id="NBSK02000009">
    <property type="protein sequence ID" value="KAJ0184477.1"/>
    <property type="molecule type" value="Genomic_DNA"/>
</dbReference>
<reference evidence="1 2" key="1">
    <citation type="journal article" date="2017" name="Nat. Commun.">
        <title>Genome assembly with in vitro proximity ligation data and whole-genome triplication in lettuce.</title>
        <authorList>
            <person name="Reyes-Chin-Wo S."/>
            <person name="Wang Z."/>
            <person name="Yang X."/>
            <person name="Kozik A."/>
            <person name="Arikit S."/>
            <person name="Song C."/>
            <person name="Xia L."/>
            <person name="Froenicke L."/>
            <person name="Lavelle D.O."/>
            <person name="Truco M.J."/>
            <person name="Xia R."/>
            <person name="Zhu S."/>
            <person name="Xu C."/>
            <person name="Xu H."/>
            <person name="Xu X."/>
            <person name="Cox K."/>
            <person name="Korf I."/>
            <person name="Meyers B.C."/>
            <person name="Michelmore R.W."/>
        </authorList>
    </citation>
    <scope>NUCLEOTIDE SEQUENCE [LARGE SCALE GENOMIC DNA]</scope>
    <source>
        <strain evidence="2">cv. Salinas</strain>
        <tissue evidence="1">Seedlings</tissue>
    </source>
</reference>
<evidence type="ECO:0000313" key="2">
    <source>
        <dbReference type="Proteomes" id="UP000235145"/>
    </source>
</evidence>
<protein>
    <recommendedName>
        <fullName evidence="3">Ubiquitin-like protease family profile domain-containing protein</fullName>
    </recommendedName>
</protein>
<comment type="caution">
    <text evidence="1">The sequence shown here is derived from an EMBL/GenBank/DDBJ whole genome shotgun (WGS) entry which is preliminary data.</text>
</comment>
<dbReference type="InterPro" id="IPR038765">
    <property type="entry name" value="Papain-like_cys_pep_sf"/>
</dbReference>
<organism evidence="1 2">
    <name type="scientific">Lactuca sativa</name>
    <name type="common">Garden lettuce</name>
    <dbReference type="NCBI Taxonomy" id="4236"/>
    <lineage>
        <taxon>Eukaryota</taxon>
        <taxon>Viridiplantae</taxon>
        <taxon>Streptophyta</taxon>
        <taxon>Embryophyta</taxon>
        <taxon>Tracheophyta</taxon>
        <taxon>Spermatophyta</taxon>
        <taxon>Magnoliopsida</taxon>
        <taxon>eudicotyledons</taxon>
        <taxon>Gunneridae</taxon>
        <taxon>Pentapetalae</taxon>
        <taxon>asterids</taxon>
        <taxon>campanulids</taxon>
        <taxon>Asterales</taxon>
        <taxon>Asteraceae</taxon>
        <taxon>Cichorioideae</taxon>
        <taxon>Cichorieae</taxon>
        <taxon>Lactucinae</taxon>
        <taxon>Lactuca</taxon>
    </lineage>
</organism>
<name>A0A9R1UC90_LACSA</name>
<dbReference type="AlphaFoldDB" id="A0A9R1UC90"/>
<dbReference type="SUPFAM" id="SSF54001">
    <property type="entry name" value="Cysteine proteinases"/>
    <property type="match status" value="1"/>
</dbReference>
<gene>
    <name evidence="1" type="ORF">LSAT_V11C900467910</name>
</gene>
<accession>A0A9R1UC90</accession>
<sequence length="261" mass="30408">MIQARENLNMEINEKHKLKRLKEMMERCGCPDKIWSIVRSAHIFVIVFIFKKPSIEILDNSAIKGGYEGKYGLLLKPLVGTQFTTTNKPSQSQCHLKINYHTQRLEIPWRTVKKNVDCGVFAMRNMESYMGKPISKWKPSLHKENTVQQTTLEKLRQRYAYRMLTSEINMLKAKVLDLAEKYQNVEFKVHTAHAYKALQTIQKRMHLSGISLTPHLIIIVLKNEFILSDLDVVFINPHIGISLNIQHLDRLKQVLVLSHMF</sequence>
<dbReference type="Gene3D" id="3.40.395.10">
    <property type="entry name" value="Adenoviral Proteinase, Chain A"/>
    <property type="match status" value="1"/>
</dbReference>
<evidence type="ECO:0000313" key="1">
    <source>
        <dbReference type="EMBL" id="KAJ0184477.1"/>
    </source>
</evidence>